<dbReference type="VEuPathDB" id="MicrosporidiaDB:Eint_050060"/>
<evidence type="ECO:0000256" key="3">
    <source>
        <dbReference type="ARBA" id="ARBA00022490"/>
    </source>
</evidence>
<keyword evidence="3" id="KW-0963">Cytoplasm</keyword>
<keyword evidence="7" id="KW-1185">Reference proteome</keyword>
<keyword evidence="4" id="KW-0677">Repeat</keyword>
<evidence type="ECO:0000313" key="7">
    <source>
        <dbReference type="Proteomes" id="UP000002313"/>
    </source>
</evidence>
<dbReference type="AlphaFoldDB" id="E0S727"/>
<keyword evidence="5" id="KW-0539">Nucleus</keyword>
<dbReference type="GO" id="GO:0005634">
    <property type="term" value="C:nucleus"/>
    <property type="evidence" value="ECO:0007669"/>
    <property type="project" value="UniProtKB-SubCell"/>
</dbReference>
<reference evidence="6 7" key="2">
    <citation type="journal article" date="2012" name="Proc. Natl. Acad. Sci. U.S.A.">
        <title>Gain and loss of multiple functionally related, horizontally transferred genes in the reduced genomes of two microsporidian parasites.</title>
        <authorList>
            <person name="Pombert J.-F."/>
            <person name="Selman M."/>
            <person name="Burki F."/>
            <person name="Bardell F.T."/>
            <person name="Farinelli L."/>
            <person name="Solter L.F."/>
            <person name="Whitman D.W."/>
            <person name="Weiss L.M."/>
            <person name="Corradi N."/>
            <person name="Keeling P.J."/>
        </authorList>
    </citation>
    <scope>NUCLEOTIDE SEQUENCE [LARGE SCALE GENOMIC DNA]</scope>
    <source>
        <strain evidence="6 7">ATCC 50506</strain>
    </source>
</reference>
<dbReference type="KEGG" id="ein:Eint_050060"/>
<name>E0S727_ENCIT</name>
<evidence type="ECO:0000256" key="5">
    <source>
        <dbReference type="ARBA" id="ARBA00023242"/>
    </source>
</evidence>
<evidence type="ECO:0000256" key="4">
    <source>
        <dbReference type="ARBA" id="ARBA00022737"/>
    </source>
</evidence>
<dbReference type="InterPro" id="IPR038739">
    <property type="entry name" value="ARMC8/Vid28"/>
</dbReference>
<dbReference type="SUPFAM" id="SSF48371">
    <property type="entry name" value="ARM repeat"/>
    <property type="match status" value="1"/>
</dbReference>
<dbReference type="GO" id="GO:0043161">
    <property type="term" value="P:proteasome-mediated ubiquitin-dependent protein catabolic process"/>
    <property type="evidence" value="ECO:0007669"/>
    <property type="project" value="TreeGrafter"/>
</dbReference>
<dbReference type="GeneID" id="9699134"/>
<reference evidence="6 7" key="1">
    <citation type="journal article" date="2010" name="Nat. Commun.">
        <title>The complete sequence of the smallest known nuclear genome from the microsporidian Encephalitozoon intestinalis.</title>
        <authorList>
            <person name="Corradi N."/>
            <person name="Pombert J.-F."/>
            <person name="Farinelli L."/>
            <person name="Didier E.S."/>
            <person name="Keeling P.J."/>
        </authorList>
    </citation>
    <scope>NUCLEOTIDE SEQUENCE [LARGE SCALE GENOMIC DNA]</scope>
    <source>
        <strain evidence="6 7">ATCC 50506</strain>
    </source>
</reference>
<evidence type="ECO:0000256" key="1">
    <source>
        <dbReference type="ARBA" id="ARBA00004123"/>
    </source>
</evidence>
<dbReference type="Gene3D" id="1.25.10.10">
    <property type="entry name" value="Leucine-rich Repeat Variant"/>
    <property type="match status" value="1"/>
</dbReference>
<dbReference type="PANTHER" id="PTHR15651:SF7">
    <property type="entry name" value="ARMADILLO REPEAT-CONTAINING PROTEIN 8"/>
    <property type="match status" value="1"/>
</dbReference>
<dbReference type="Proteomes" id="UP000002313">
    <property type="component" value="Chromosome V"/>
</dbReference>
<dbReference type="InterPro" id="IPR016024">
    <property type="entry name" value="ARM-type_fold"/>
</dbReference>
<evidence type="ECO:0000313" key="6">
    <source>
        <dbReference type="EMBL" id="ADM11455.2"/>
    </source>
</evidence>
<dbReference type="PANTHER" id="PTHR15651">
    <property type="entry name" value="ARMADILLO REPEAT-CONTAINING PROTEIN 8"/>
    <property type="match status" value="1"/>
</dbReference>
<proteinExistence type="predicted"/>
<protein>
    <submittedName>
        <fullName evidence="6">Uncharacterized protein</fullName>
    </submittedName>
</protein>
<gene>
    <name evidence="6" type="ORF">Eint_050060</name>
</gene>
<evidence type="ECO:0000256" key="2">
    <source>
        <dbReference type="ARBA" id="ARBA00004496"/>
    </source>
</evidence>
<comment type="subcellular location">
    <subcellularLocation>
        <location evidence="2">Cytoplasm</location>
    </subcellularLocation>
    <subcellularLocation>
        <location evidence="1">Nucleus</location>
    </subcellularLocation>
</comment>
<dbReference type="GO" id="GO:0005737">
    <property type="term" value="C:cytoplasm"/>
    <property type="evidence" value="ECO:0007669"/>
    <property type="project" value="UniProtKB-SubCell"/>
</dbReference>
<dbReference type="RefSeq" id="XP_003072815.2">
    <property type="nucleotide sequence ID" value="XM_003072769.2"/>
</dbReference>
<sequence length="640" mass="73954">MNQDLTFKDDPFRIIDYSKDEKAQFLRNLRDRITCNEREKSLLFETGFTKDRNFNGSVEESAISLEVLALLATSKNQDIRQGVKACSSQVFEFIKLQPLPPSSIHISMFRSFRIIISEVDQDSFCDKYLPFFLSVIEMEHQSLCLNSIKNEIIELFYQMLKIDKKIKFKLKGRRFIKILCSPNLNGIKLLNELMNEDVGKHIKMKHLLERVNSSNINNKLEVLSCCAKLYKLNHSGDTRVMERILYELNELVEYKKESLVLVGSMVQDNIQGQLFCRDIGLVSKIADQFHEGHPNLLTPELLFCLHSLTAGLEENRKIIAKSKIIPSVFGAFKQRVNRKQIDLVFVMIVLLLKSMTKSITFLRSDLLDYPVIDLLIAVLDHKFPDTVDGIDRMIAEEDLNSGFVEENILNVLVNLVMEYGDYKNKFIASNGVEKVLNYTSKFPLVVLQIFKNFLYDTGFNSKEVFIKATDRRFFSKFLDMYEESRNTEILEGCFNLMRNLLCDDTLDYIVQSYEGMIDSIFLYLDRFANETTVSENSREENVLLQILYTVVNLSANSDKFKSLVLNKKHLDNMKKVSTTRNLSIAFIWIIINLSWKEDGSENRVQILCDNGIKEWLIKIQAKDSVLADKIGTALENLRLT</sequence>
<dbReference type="EMBL" id="CP001946">
    <property type="protein sequence ID" value="ADM11455.2"/>
    <property type="molecule type" value="Genomic_DNA"/>
</dbReference>
<dbReference type="GO" id="GO:0034657">
    <property type="term" value="C:GID complex"/>
    <property type="evidence" value="ECO:0007669"/>
    <property type="project" value="TreeGrafter"/>
</dbReference>
<organism evidence="6 7">
    <name type="scientific">Encephalitozoon intestinalis (strain ATCC 50506)</name>
    <name type="common">Microsporidian parasite</name>
    <name type="synonym">Septata intestinalis</name>
    <dbReference type="NCBI Taxonomy" id="876142"/>
    <lineage>
        <taxon>Eukaryota</taxon>
        <taxon>Fungi</taxon>
        <taxon>Fungi incertae sedis</taxon>
        <taxon>Microsporidia</taxon>
        <taxon>Unikaryonidae</taxon>
        <taxon>Encephalitozoon</taxon>
    </lineage>
</organism>
<accession>E0S727</accession>
<dbReference type="HOGENOM" id="CLU_427009_0_0_1"/>
<dbReference type="OrthoDB" id="2189586at2759"/>
<dbReference type="InterPro" id="IPR011989">
    <property type="entry name" value="ARM-like"/>
</dbReference>